<keyword evidence="1" id="KW-0732">Signal</keyword>
<evidence type="ECO:0000313" key="3">
    <source>
        <dbReference type="Proteomes" id="UP000291116"/>
    </source>
</evidence>
<protein>
    <submittedName>
        <fullName evidence="2">Uncharacterized protein</fullName>
    </submittedName>
</protein>
<dbReference type="OrthoDB" id="44258at2759"/>
<accession>A0A448Z4B7</accession>
<gene>
    <name evidence="2" type="ORF">PSNMU_V1.4_AUG-EV-PASAV3_0035200</name>
</gene>
<feature type="chain" id="PRO_5019412121" evidence="1">
    <location>
        <begin position="32"/>
        <end position="150"/>
    </location>
</feature>
<organism evidence="2 3">
    <name type="scientific">Pseudo-nitzschia multistriata</name>
    <dbReference type="NCBI Taxonomy" id="183589"/>
    <lineage>
        <taxon>Eukaryota</taxon>
        <taxon>Sar</taxon>
        <taxon>Stramenopiles</taxon>
        <taxon>Ochrophyta</taxon>
        <taxon>Bacillariophyta</taxon>
        <taxon>Bacillariophyceae</taxon>
        <taxon>Bacillariophycidae</taxon>
        <taxon>Bacillariales</taxon>
        <taxon>Bacillariaceae</taxon>
        <taxon>Pseudo-nitzschia</taxon>
    </lineage>
</organism>
<dbReference type="EMBL" id="CAACVS010000104">
    <property type="protein sequence ID" value="VEU36825.1"/>
    <property type="molecule type" value="Genomic_DNA"/>
</dbReference>
<name>A0A448Z4B7_9STRA</name>
<reference evidence="2 3" key="1">
    <citation type="submission" date="2019-01" db="EMBL/GenBank/DDBJ databases">
        <authorList>
            <person name="Ferrante I. M."/>
        </authorList>
    </citation>
    <scope>NUCLEOTIDE SEQUENCE [LARGE SCALE GENOMIC DNA]</scope>
    <source>
        <strain evidence="2 3">B856</strain>
    </source>
</reference>
<sequence>MSCLYSFQIISYLASLLLLISSSGVIEEVSSHSVNDRRCTRRVWIQISSASIAVAQHPGISYAETRAATNPVEKLMEAQETLNTLLENYERATTDCTFADVPRELLETKNKELLLEKAATNALFDKSASIETCKTTNRIVRDYLGVTGKG</sequence>
<evidence type="ECO:0000313" key="2">
    <source>
        <dbReference type="EMBL" id="VEU36825.1"/>
    </source>
</evidence>
<keyword evidence="3" id="KW-1185">Reference proteome</keyword>
<dbReference type="AlphaFoldDB" id="A0A448Z4B7"/>
<proteinExistence type="predicted"/>
<evidence type="ECO:0000256" key="1">
    <source>
        <dbReference type="SAM" id="SignalP"/>
    </source>
</evidence>
<dbReference type="Proteomes" id="UP000291116">
    <property type="component" value="Unassembled WGS sequence"/>
</dbReference>
<feature type="signal peptide" evidence="1">
    <location>
        <begin position="1"/>
        <end position="31"/>
    </location>
</feature>